<dbReference type="GO" id="GO:0015031">
    <property type="term" value="P:protein transport"/>
    <property type="evidence" value="ECO:0007669"/>
    <property type="project" value="UniProtKB-KW"/>
</dbReference>
<dbReference type="GO" id="GO:0010008">
    <property type="term" value="C:endosome membrane"/>
    <property type="evidence" value="ECO:0007669"/>
    <property type="project" value="UniProtKB-SubCell"/>
</dbReference>
<reference evidence="16 17" key="2">
    <citation type="submission" date="2016-05" db="EMBL/GenBank/DDBJ databases">
        <title>Lineage-specific infection strategies underlie the spectrum of fungal disease in amphibians.</title>
        <authorList>
            <person name="Cuomo C.A."/>
            <person name="Farrer R.A."/>
            <person name="James T."/>
            <person name="Longcore J."/>
            <person name="Birren B."/>
        </authorList>
    </citation>
    <scope>NUCLEOTIDE SEQUENCE [LARGE SCALE GENOMIC DNA]</scope>
    <source>
        <strain evidence="16 17">JEL423</strain>
    </source>
</reference>
<evidence type="ECO:0000256" key="4">
    <source>
        <dbReference type="ARBA" id="ARBA00022448"/>
    </source>
</evidence>
<keyword evidence="11" id="KW-0539">Nucleus</keyword>
<dbReference type="GO" id="GO:0005771">
    <property type="term" value="C:multivesicular body"/>
    <property type="evidence" value="ECO:0007669"/>
    <property type="project" value="TreeGrafter"/>
</dbReference>
<keyword evidence="5" id="KW-0963">Cytoplasm</keyword>
<keyword evidence="4" id="KW-0813">Transport</keyword>
<evidence type="ECO:0008006" key="18">
    <source>
        <dbReference type="Google" id="ProtNLM"/>
    </source>
</evidence>
<feature type="domain" description="KN homeodomain" evidence="14">
    <location>
        <begin position="301"/>
        <end position="336"/>
    </location>
</feature>
<dbReference type="InterPro" id="IPR023175">
    <property type="entry name" value="Vta1/CALS_N_sf"/>
</dbReference>
<feature type="domain" description="Vta1 C-terminal" evidence="15">
    <location>
        <begin position="666"/>
        <end position="701"/>
    </location>
</feature>
<evidence type="ECO:0000259" key="13">
    <source>
        <dbReference type="Pfam" id="PF04652"/>
    </source>
</evidence>
<evidence type="ECO:0000256" key="10">
    <source>
        <dbReference type="ARBA" id="ARBA00023155"/>
    </source>
</evidence>
<organism evidence="16 17">
    <name type="scientific">Batrachochytrium dendrobatidis (strain JEL423)</name>
    <dbReference type="NCBI Taxonomy" id="403673"/>
    <lineage>
        <taxon>Eukaryota</taxon>
        <taxon>Fungi</taxon>
        <taxon>Fungi incertae sedis</taxon>
        <taxon>Chytridiomycota</taxon>
        <taxon>Chytridiomycota incertae sedis</taxon>
        <taxon>Chytridiomycetes</taxon>
        <taxon>Rhizophydiales</taxon>
        <taxon>Rhizophydiales incertae sedis</taxon>
        <taxon>Batrachochytrium</taxon>
    </lineage>
</organism>
<dbReference type="VEuPathDB" id="FungiDB:BDEG_23016"/>
<dbReference type="AlphaFoldDB" id="A0A177WGA6"/>
<dbReference type="Proteomes" id="UP000077115">
    <property type="component" value="Unassembled WGS sequence"/>
</dbReference>
<keyword evidence="9" id="KW-0472">Membrane</keyword>
<evidence type="ECO:0000256" key="5">
    <source>
        <dbReference type="ARBA" id="ARBA00022490"/>
    </source>
</evidence>
<dbReference type="STRING" id="403673.A0A177WGA6"/>
<dbReference type="EMBL" id="DS022302">
    <property type="protein sequence ID" value="OAJ39147.1"/>
    <property type="molecule type" value="Genomic_DNA"/>
</dbReference>
<evidence type="ECO:0000256" key="11">
    <source>
        <dbReference type="ARBA" id="ARBA00023242"/>
    </source>
</evidence>
<evidence type="ECO:0000256" key="12">
    <source>
        <dbReference type="SAM" id="MobiDB-lite"/>
    </source>
</evidence>
<evidence type="ECO:0000256" key="1">
    <source>
        <dbReference type="ARBA" id="ARBA00004481"/>
    </source>
</evidence>
<evidence type="ECO:0000313" key="17">
    <source>
        <dbReference type="Proteomes" id="UP000077115"/>
    </source>
</evidence>
<dbReference type="GO" id="GO:0003677">
    <property type="term" value="F:DNA binding"/>
    <property type="evidence" value="ECO:0007669"/>
    <property type="project" value="UniProtKB-KW"/>
</dbReference>
<dbReference type="PANTHER" id="PTHR46009">
    <property type="entry name" value="VACUOLAR PROTEIN SORTING-ASSOCIATED PROTEIN VTA1 HOMOLOG"/>
    <property type="match status" value="1"/>
</dbReference>
<evidence type="ECO:0000259" key="14">
    <source>
        <dbReference type="Pfam" id="PF05920"/>
    </source>
</evidence>
<dbReference type="PANTHER" id="PTHR46009:SF1">
    <property type="entry name" value="VACUOLAR PROTEIN SORTING-ASSOCIATED PROTEIN VTA1 HOMOLOG"/>
    <property type="match status" value="1"/>
</dbReference>
<evidence type="ECO:0000256" key="2">
    <source>
        <dbReference type="ARBA" id="ARBA00004496"/>
    </source>
</evidence>
<feature type="region of interest" description="Disordered" evidence="12">
    <location>
        <begin position="585"/>
        <end position="604"/>
    </location>
</feature>
<dbReference type="Pfam" id="PF04652">
    <property type="entry name" value="Vta1"/>
    <property type="match status" value="1"/>
</dbReference>
<dbReference type="Pfam" id="PF05920">
    <property type="entry name" value="Homeobox_KN"/>
    <property type="match status" value="1"/>
</dbReference>
<dbReference type="Gene3D" id="1.10.10.60">
    <property type="entry name" value="Homeodomain-like"/>
    <property type="match status" value="1"/>
</dbReference>
<dbReference type="SUPFAM" id="SSF46689">
    <property type="entry name" value="Homeodomain-like"/>
    <property type="match status" value="1"/>
</dbReference>
<evidence type="ECO:0000256" key="7">
    <source>
        <dbReference type="ARBA" id="ARBA00022927"/>
    </source>
</evidence>
<dbReference type="Pfam" id="PF18097">
    <property type="entry name" value="Vta1_C"/>
    <property type="match status" value="1"/>
</dbReference>
<dbReference type="eggNOG" id="KOG0917">
    <property type="taxonomic scope" value="Eukaryota"/>
</dbReference>
<evidence type="ECO:0000256" key="8">
    <source>
        <dbReference type="ARBA" id="ARBA00023125"/>
    </source>
</evidence>
<evidence type="ECO:0000256" key="6">
    <source>
        <dbReference type="ARBA" id="ARBA00022753"/>
    </source>
</evidence>
<dbReference type="InterPro" id="IPR041212">
    <property type="entry name" value="Vta1_C"/>
</dbReference>
<dbReference type="GO" id="GO:0032511">
    <property type="term" value="P:late endosome to vacuole transport via multivesicular body sorting pathway"/>
    <property type="evidence" value="ECO:0007669"/>
    <property type="project" value="InterPro"/>
</dbReference>
<protein>
    <recommendedName>
        <fullName evidence="18">Homeobox domain-containing protein</fullName>
    </recommendedName>
</protein>
<comment type="similarity">
    <text evidence="3">Belongs to the VTA1 family.</text>
</comment>
<dbReference type="Gene3D" id="1.25.40.270">
    <property type="entry name" value="Vacuolar protein sorting-associated protein vta1"/>
    <property type="match status" value="1"/>
</dbReference>
<dbReference type="InterPro" id="IPR044538">
    <property type="entry name" value="Vta1-like"/>
</dbReference>
<dbReference type="GO" id="GO:0006355">
    <property type="term" value="P:regulation of DNA-templated transcription"/>
    <property type="evidence" value="ECO:0007669"/>
    <property type="project" value="InterPro"/>
</dbReference>
<dbReference type="InterPro" id="IPR009057">
    <property type="entry name" value="Homeodomain-like_sf"/>
</dbReference>
<dbReference type="InterPro" id="IPR008422">
    <property type="entry name" value="KN_HD"/>
</dbReference>
<keyword evidence="8" id="KW-0238">DNA-binding</keyword>
<evidence type="ECO:0000256" key="3">
    <source>
        <dbReference type="ARBA" id="ARBA00007895"/>
    </source>
</evidence>
<keyword evidence="10" id="KW-0371">Homeobox</keyword>
<sequence>MTIGSTHLAAHPLYPLILELWQLRDESETTVSLDSLQTTLELIQELFAEYSTIMCTMAVFSAQLTENSPDRWVVSMVVVLVHQIIDNCSSRSKLYAIGKRDIASFSNLCNSPQRAVVQCNGEPQALTTNHIHVQYSIVKISCNTDSVHQNATNFSGKLNMVPLDIHYGFAHTSAVPTIKYASEITQVAPTSIQHLSQSVLSISSNADSPESLSSVSTLGYPSQPHGGNAKIKEIGVAKPAKKFKHCKDSPVSDILRTKQNPASVTKTILIVKGSALKNTGLKSRLPRPNHSVEVQSYLKDWITKHKAHPYPSEEAKQAMCLHTGLELIQLNNWFINVFVTMQLEGGISSNLYLANMNNPPDELKFVLTYLQRAQELQAREPIVAYYCNYYSAKLAIEAGATSKESQAFLLQLLDLLEKDKANLAGNEAIGNDVVGYAHVENFALKIFVNADNEDRAGKASKKTAKTFLAASIFLELLKTFGELDPEVQQKIRYAKFKAADIIKAIKEGRTPTPGPPGGEPDDTISADLSHMNLMQSQSNMTPDSSVPIDPRFMSTEASTVPFENAYNGHSSSLLTASTVAVSPTGYQSSAHTDQPPISSSFHQSYPSHPTPYIPFEGSLPTPVSHQPPATPLVSGYDAIPPHKAQTPIAEVSGYSNALFDEQLHQTTSQAQRYAKFAISALQFEDIPTAIDNLQKALATLQPLSHQPMK</sequence>
<accession>A0A177WGA6</accession>
<dbReference type="InterPro" id="IPR001356">
    <property type="entry name" value="HD"/>
</dbReference>
<proteinExistence type="inferred from homology"/>
<dbReference type="CDD" id="cd00086">
    <property type="entry name" value="homeodomain"/>
    <property type="match status" value="1"/>
</dbReference>
<dbReference type="InterPro" id="IPR039431">
    <property type="entry name" value="Vta1/CALS_N"/>
</dbReference>
<gene>
    <name evidence="16" type="ORF">BDEG_23016</name>
</gene>
<evidence type="ECO:0000256" key="9">
    <source>
        <dbReference type="ARBA" id="ARBA00023136"/>
    </source>
</evidence>
<evidence type="ECO:0000313" key="16">
    <source>
        <dbReference type="EMBL" id="OAJ39147.1"/>
    </source>
</evidence>
<dbReference type="OrthoDB" id="391137at2759"/>
<dbReference type="Gene3D" id="1.20.5.420">
    <property type="entry name" value="Immunoglobulin FC, subunit C"/>
    <property type="match status" value="1"/>
</dbReference>
<keyword evidence="7" id="KW-0653">Protein transport</keyword>
<name>A0A177WGA6_BATDL</name>
<comment type="subcellular location">
    <subcellularLocation>
        <location evidence="2">Cytoplasm</location>
    </subcellularLocation>
    <subcellularLocation>
        <location evidence="1">Endosome membrane</location>
        <topology evidence="1">Peripheral membrane protein</topology>
    </subcellularLocation>
</comment>
<evidence type="ECO:0000259" key="15">
    <source>
        <dbReference type="Pfam" id="PF18097"/>
    </source>
</evidence>
<feature type="domain" description="Vta1/callose synthase N-terminal" evidence="13">
    <location>
        <begin position="368"/>
        <end position="507"/>
    </location>
</feature>
<reference evidence="16 17" key="1">
    <citation type="submission" date="2006-10" db="EMBL/GenBank/DDBJ databases">
        <title>The Genome Sequence of Batrachochytrium dendrobatidis JEL423.</title>
        <authorList>
            <consortium name="The Broad Institute Genome Sequencing Platform"/>
            <person name="Birren B."/>
            <person name="Lander E."/>
            <person name="Galagan J."/>
            <person name="Cuomo C."/>
            <person name="Devon K."/>
            <person name="Jaffe D."/>
            <person name="Butler J."/>
            <person name="Alvarez P."/>
            <person name="Gnerre S."/>
            <person name="Grabherr M."/>
            <person name="Kleber M."/>
            <person name="Mauceli E."/>
            <person name="Brockman W."/>
            <person name="Young S."/>
            <person name="LaButti K."/>
            <person name="Sykes S."/>
            <person name="DeCaprio D."/>
            <person name="Crawford M."/>
            <person name="Koehrsen M."/>
            <person name="Engels R."/>
            <person name="Montgomery P."/>
            <person name="Pearson M."/>
            <person name="Howarth C."/>
            <person name="Larson L."/>
            <person name="White J."/>
            <person name="O'Leary S."/>
            <person name="Kodira C."/>
            <person name="Zeng Q."/>
            <person name="Yandava C."/>
            <person name="Alvarado L."/>
            <person name="Longcore J."/>
            <person name="James T."/>
        </authorList>
    </citation>
    <scope>NUCLEOTIDE SEQUENCE [LARGE SCALE GENOMIC DNA]</scope>
    <source>
        <strain evidence="16 17">JEL423</strain>
    </source>
</reference>
<keyword evidence="6" id="KW-0967">Endosome</keyword>